<evidence type="ECO:0000259" key="9">
    <source>
        <dbReference type="PROSITE" id="PS50261"/>
    </source>
</evidence>
<evidence type="ECO:0000259" key="8">
    <source>
        <dbReference type="PROSITE" id="PS50221"/>
    </source>
</evidence>
<dbReference type="InterPro" id="IPR017981">
    <property type="entry name" value="GPCR_2-like_7TM"/>
</dbReference>
<dbReference type="SMART" id="SM00303">
    <property type="entry name" value="GPS"/>
    <property type="match status" value="1"/>
</dbReference>
<dbReference type="GO" id="GO:0007166">
    <property type="term" value="P:cell surface receptor signaling pathway"/>
    <property type="evidence" value="ECO:0007669"/>
    <property type="project" value="InterPro"/>
</dbReference>
<evidence type="ECO:0000256" key="6">
    <source>
        <dbReference type="SAM" id="MobiDB-lite"/>
    </source>
</evidence>
<keyword evidence="2 7" id="KW-0812">Transmembrane</keyword>
<dbReference type="GO" id="GO:0007189">
    <property type="term" value="P:adenylate cyclase-activating G protein-coupled receptor signaling pathway"/>
    <property type="evidence" value="ECO:0007669"/>
    <property type="project" value="TreeGrafter"/>
</dbReference>
<dbReference type="SUPFAM" id="SSF81321">
    <property type="entry name" value="Family A G protein-coupled receptor-like"/>
    <property type="match status" value="1"/>
</dbReference>
<evidence type="ECO:0000313" key="10">
    <source>
        <dbReference type="Ensembl" id="ENSOCUP00000034298.1"/>
    </source>
</evidence>
<dbReference type="PROSITE" id="PS50221">
    <property type="entry name" value="GAIN_B"/>
    <property type="match status" value="1"/>
</dbReference>
<keyword evidence="4 7" id="KW-0472">Membrane</keyword>
<feature type="transmembrane region" description="Helical" evidence="7">
    <location>
        <begin position="756"/>
        <end position="778"/>
    </location>
</feature>
<comment type="subcellular location">
    <subcellularLocation>
        <location evidence="1">Membrane</location>
        <topology evidence="1">Multi-pass membrane protein</topology>
    </subcellularLocation>
</comment>
<feature type="compositionally biased region" description="Basic residues" evidence="6">
    <location>
        <begin position="797"/>
        <end position="811"/>
    </location>
</feature>
<reference evidence="10" key="3">
    <citation type="submission" date="2025-09" db="UniProtKB">
        <authorList>
            <consortium name="Ensembl"/>
        </authorList>
    </citation>
    <scope>IDENTIFICATION</scope>
    <source>
        <strain evidence="10">Thorbecke</strain>
    </source>
</reference>
<evidence type="ECO:0000256" key="2">
    <source>
        <dbReference type="ARBA" id="ARBA00022692"/>
    </source>
</evidence>
<evidence type="ECO:0000313" key="11">
    <source>
        <dbReference type="Proteomes" id="UP000001811"/>
    </source>
</evidence>
<dbReference type="InterPro" id="IPR057244">
    <property type="entry name" value="GAIN_B"/>
</dbReference>
<protein>
    <submittedName>
        <fullName evidence="10">Adhesion G protein-coupled receptor D2</fullName>
    </submittedName>
</protein>
<organism evidence="10 11">
    <name type="scientific">Oryctolagus cuniculus</name>
    <name type="common">Rabbit</name>
    <dbReference type="NCBI Taxonomy" id="9986"/>
    <lineage>
        <taxon>Eukaryota</taxon>
        <taxon>Metazoa</taxon>
        <taxon>Chordata</taxon>
        <taxon>Craniata</taxon>
        <taxon>Vertebrata</taxon>
        <taxon>Euteleostomi</taxon>
        <taxon>Mammalia</taxon>
        <taxon>Eutheria</taxon>
        <taxon>Euarchontoglires</taxon>
        <taxon>Glires</taxon>
        <taxon>Lagomorpha</taxon>
        <taxon>Leporidae</taxon>
        <taxon>Oryctolagus</taxon>
    </lineage>
</organism>
<name>A0A5F9CL11_RABIT</name>
<evidence type="ECO:0000256" key="7">
    <source>
        <dbReference type="SAM" id="Phobius"/>
    </source>
</evidence>
<dbReference type="PANTHER" id="PTHR12011:SF58">
    <property type="entry name" value="ADHESION G-PROTEIN COUPLED RECEPTOR D2"/>
    <property type="match status" value="1"/>
</dbReference>
<dbReference type="Bgee" id="ENSOCUG00000006271">
    <property type="expression patterns" value="Expressed in testis and 1 other cell type or tissue"/>
</dbReference>
<evidence type="ECO:0000256" key="4">
    <source>
        <dbReference type="ARBA" id="ARBA00023136"/>
    </source>
</evidence>
<keyword evidence="11" id="KW-1185">Reference proteome</keyword>
<feature type="region of interest" description="Disordered" evidence="6">
    <location>
        <begin position="789"/>
        <end position="819"/>
    </location>
</feature>
<feature type="transmembrane region" description="Helical" evidence="7">
    <location>
        <begin position="676"/>
        <end position="705"/>
    </location>
</feature>
<feature type="transmembrane region" description="Helical" evidence="7">
    <location>
        <begin position="636"/>
        <end position="656"/>
    </location>
</feature>
<evidence type="ECO:0000256" key="3">
    <source>
        <dbReference type="ARBA" id="ARBA00022989"/>
    </source>
</evidence>
<dbReference type="InterPro" id="IPR046338">
    <property type="entry name" value="GAIN_dom_sf"/>
</dbReference>
<dbReference type="AlphaFoldDB" id="A0A5F9CL11"/>
<dbReference type="PANTHER" id="PTHR12011">
    <property type="entry name" value="ADHESION G-PROTEIN COUPLED RECEPTOR"/>
    <property type="match status" value="1"/>
</dbReference>
<dbReference type="Proteomes" id="UP000001811">
    <property type="component" value="Unplaced"/>
</dbReference>
<evidence type="ECO:0000256" key="1">
    <source>
        <dbReference type="ARBA" id="ARBA00004141"/>
    </source>
</evidence>
<dbReference type="GO" id="GO:0005886">
    <property type="term" value="C:plasma membrane"/>
    <property type="evidence" value="ECO:0007669"/>
    <property type="project" value="TreeGrafter"/>
</dbReference>
<accession>A0A5F9CL11</accession>
<dbReference type="PaxDb" id="9986-ENSOCUP00000005425"/>
<keyword evidence="5" id="KW-1015">Disulfide bond</keyword>
<dbReference type="Pfam" id="PF00002">
    <property type="entry name" value="7tm_2"/>
    <property type="match status" value="1"/>
</dbReference>
<feature type="domain" description="G-protein coupled receptors family 2 profile 2" evidence="9">
    <location>
        <begin position="532"/>
        <end position="779"/>
    </location>
</feature>
<dbReference type="Ensembl" id="ENSOCUT00000039097.1">
    <property type="protein sequence ID" value="ENSOCUP00000034298.1"/>
    <property type="gene ID" value="ENSOCUG00000006271.3"/>
</dbReference>
<feature type="region of interest" description="Disordered" evidence="6">
    <location>
        <begin position="14"/>
        <end position="52"/>
    </location>
</feature>
<feature type="transmembrane region" description="Helical" evidence="7">
    <location>
        <begin position="596"/>
        <end position="615"/>
    </location>
</feature>
<dbReference type="PRINTS" id="PR00249">
    <property type="entry name" value="GPCRSECRETIN"/>
</dbReference>
<feature type="transmembrane region" description="Helical" evidence="7">
    <location>
        <begin position="726"/>
        <end position="750"/>
    </location>
</feature>
<proteinExistence type="predicted"/>
<dbReference type="PROSITE" id="PS50261">
    <property type="entry name" value="G_PROTEIN_RECEP_F2_4"/>
    <property type="match status" value="1"/>
</dbReference>
<dbReference type="GeneTree" id="ENSGT00940000161534"/>
<dbReference type="GO" id="GO:0004930">
    <property type="term" value="F:G protein-coupled receptor activity"/>
    <property type="evidence" value="ECO:0007669"/>
    <property type="project" value="InterPro"/>
</dbReference>
<dbReference type="Gene3D" id="1.20.1070.10">
    <property type="entry name" value="Rhodopsin 7-helix transmembrane proteins"/>
    <property type="match status" value="1"/>
</dbReference>
<sequence>MRHVGAARRELGAVRRRAAARWGAGVGRGPPSAARRRPGAGPGSGLPGRRLLGTGRLQRQPHRLPPVGPGAEPLAAAQGTGLCTASRWPAFPLGPGCPGRHAGSAACRAAAPALSRDLPAAAGCPVMARPGLYPPSQCLGQCHCGEPSPQFLPPQGGHSPAVSAAMRVGPASYLESWGLVASLPAVPKETLGESPPGSQTSSQRLLCPQLLPDPLSGAHGALSLAEASSFLGILERVLAEEAAPLGPAALLAVLRFLRRAVALGTGEPELLLEPWERLGRGVVSVASLILEERSAGAWLAVHKVVGGPMVLVASVQHLAPLLSTVLTPEQPGVHIQHRHAGLEVRSLRLEEAGPRDYVFTMPGGQPEGPGHILIPAGEVRRLRGKGLSGVTMIHSWFTSSILQYTLAEPGLERQAPTSTGQASAVQRSQSTQVGSAVISSEVRDAAGEVSTAVTFHLQHQAQASPQRLVEPVCAFWNFSPGRDTGGSWATRGCSVTALYPDSTACFCNHSTSFAVLLQVWDAQRGPEEDSLLRTVSFVGCGVSFCALTTSFLLFLAAGVPTSERTTVHKNLTFSLASAEGFLMASEWAQASQVACVAVTAAMHFLFLVAFSWMLVEGLLLWSKVVAVSMRPGSRMRFYYALGWGAPVLIVAVTLAVSPHDYVAAGHCWLSVHTDAIWAFVGPVLFVLAANTCILVRVVLVTVSSAHHRARTLSPQPCLQQRLRIQIWATVKPVLVLLPVLGLTWVVGILMHLSPAWAYAAVGLNSIQGPYIFLIYSAYNGEVRSALQRMMGKEGSRRGARGAARRGPRGKRPPQGPPTLLFSALLQPLPARGPRPSQWAAP</sequence>
<dbReference type="InterPro" id="IPR000832">
    <property type="entry name" value="GPCR_2_secretin-like"/>
</dbReference>
<feature type="domain" description="GAIN-B" evidence="8">
    <location>
        <begin position="348"/>
        <end position="523"/>
    </location>
</feature>
<evidence type="ECO:0000256" key="5">
    <source>
        <dbReference type="ARBA" id="ARBA00023157"/>
    </source>
</evidence>
<feature type="transmembrane region" description="Helical" evidence="7">
    <location>
        <begin position="535"/>
        <end position="559"/>
    </location>
</feature>
<dbReference type="Gene3D" id="2.60.220.50">
    <property type="match status" value="1"/>
</dbReference>
<reference evidence="10" key="2">
    <citation type="submission" date="2025-08" db="UniProtKB">
        <authorList>
            <consortium name="Ensembl"/>
        </authorList>
    </citation>
    <scope>IDENTIFICATION</scope>
    <source>
        <strain evidence="10">Thorbecke</strain>
    </source>
</reference>
<keyword evidence="3 7" id="KW-1133">Transmembrane helix</keyword>
<reference evidence="10 11" key="1">
    <citation type="journal article" date="2011" name="Nature">
        <title>A high-resolution map of human evolutionary constraint using 29 mammals.</title>
        <authorList>
            <person name="Lindblad-Toh K."/>
            <person name="Garber M."/>
            <person name="Zuk O."/>
            <person name="Lin M.F."/>
            <person name="Parker B.J."/>
            <person name="Washietl S."/>
            <person name="Kheradpour P."/>
            <person name="Ernst J."/>
            <person name="Jordan G."/>
            <person name="Mauceli E."/>
            <person name="Ward L.D."/>
            <person name="Lowe C.B."/>
            <person name="Holloway A.K."/>
            <person name="Clamp M."/>
            <person name="Gnerre S."/>
            <person name="Alfoldi J."/>
            <person name="Beal K."/>
            <person name="Chang J."/>
            <person name="Clawson H."/>
            <person name="Cuff J."/>
            <person name="Di Palma F."/>
            <person name="Fitzgerald S."/>
            <person name="Flicek P."/>
            <person name="Guttman M."/>
            <person name="Hubisz M.J."/>
            <person name="Jaffe D.B."/>
            <person name="Jungreis I."/>
            <person name="Kent W.J."/>
            <person name="Kostka D."/>
            <person name="Lara M."/>
            <person name="Martins A.L."/>
            <person name="Massingham T."/>
            <person name="Moltke I."/>
            <person name="Raney B.J."/>
            <person name="Rasmussen M.D."/>
            <person name="Robinson J."/>
            <person name="Stark A."/>
            <person name="Vilella A.J."/>
            <person name="Wen J."/>
            <person name="Xie X."/>
            <person name="Zody M.C."/>
            <person name="Baldwin J."/>
            <person name="Bloom T."/>
            <person name="Chin C.W."/>
            <person name="Heiman D."/>
            <person name="Nicol R."/>
            <person name="Nusbaum C."/>
            <person name="Young S."/>
            <person name="Wilkinson J."/>
            <person name="Worley K.C."/>
            <person name="Kovar C.L."/>
            <person name="Muzny D.M."/>
            <person name="Gibbs R.A."/>
            <person name="Cree A."/>
            <person name="Dihn H.H."/>
            <person name="Fowler G."/>
            <person name="Jhangiani S."/>
            <person name="Joshi V."/>
            <person name="Lee S."/>
            <person name="Lewis L.R."/>
            <person name="Nazareth L.V."/>
            <person name="Okwuonu G."/>
            <person name="Santibanez J."/>
            <person name="Warren W.C."/>
            <person name="Mardis E.R."/>
            <person name="Weinstock G.M."/>
            <person name="Wilson R.K."/>
            <person name="Delehaunty K."/>
            <person name="Dooling D."/>
            <person name="Fronik C."/>
            <person name="Fulton L."/>
            <person name="Fulton B."/>
            <person name="Graves T."/>
            <person name="Minx P."/>
            <person name="Sodergren E."/>
            <person name="Birney E."/>
            <person name="Margulies E.H."/>
            <person name="Herrero J."/>
            <person name="Green E.D."/>
            <person name="Haussler D."/>
            <person name="Siepel A."/>
            <person name="Goldman N."/>
            <person name="Pollard K.S."/>
            <person name="Pedersen J.S."/>
            <person name="Lander E.S."/>
            <person name="Kellis M."/>
        </authorList>
    </citation>
    <scope>NUCLEOTIDE SEQUENCE [LARGE SCALE GENOMIC DNA]</scope>
    <source>
        <strain evidence="11">Thorbecke</strain>
    </source>
</reference>
<gene>
    <name evidence="10" type="primary">ADGRD2</name>
</gene>
<dbReference type="Pfam" id="PF01825">
    <property type="entry name" value="GPS"/>
    <property type="match status" value="1"/>
</dbReference>
<dbReference type="InterPro" id="IPR000203">
    <property type="entry name" value="GPS"/>
</dbReference>
<dbReference type="FunFam" id="1.20.1070.10:FF:000252">
    <property type="entry name" value="Adhesion G protein-coupled receptor D2"/>
    <property type="match status" value="1"/>
</dbReference>
<feature type="transmembrane region" description="Helical" evidence="7">
    <location>
        <begin position="571"/>
        <end position="590"/>
    </location>
</feature>